<dbReference type="Gramene" id="mRNA:HanXRQr2_Chr10g0419711">
    <property type="protein sequence ID" value="mRNA:HanXRQr2_Chr10g0419711"/>
    <property type="gene ID" value="HanXRQr2_Chr10g0419711"/>
</dbReference>
<reference evidence="3" key="3">
    <citation type="submission" date="2020-06" db="EMBL/GenBank/DDBJ databases">
        <title>Helianthus annuus Genome sequencing and assembly Release 2.</title>
        <authorList>
            <person name="Gouzy J."/>
            <person name="Langlade N."/>
            <person name="Munos S."/>
        </authorList>
    </citation>
    <scope>NUCLEOTIDE SEQUENCE</scope>
    <source>
        <tissue evidence="3">Leaves</tissue>
    </source>
</reference>
<dbReference type="EC" id="2.7.1.-" evidence="3"/>
<dbReference type="EMBL" id="CM007899">
    <property type="protein sequence ID" value="OTG09639.1"/>
    <property type="molecule type" value="Genomic_DNA"/>
</dbReference>
<name>A0A251TFY6_HELAN</name>
<dbReference type="Pfam" id="PF01633">
    <property type="entry name" value="Choline_kinase"/>
    <property type="match status" value="1"/>
</dbReference>
<dbReference type="EMBL" id="MNCJ02000325">
    <property type="protein sequence ID" value="KAF5784676.1"/>
    <property type="molecule type" value="Genomic_DNA"/>
</dbReference>
<evidence type="ECO:0000256" key="2">
    <source>
        <dbReference type="SAM" id="Coils"/>
    </source>
</evidence>
<dbReference type="STRING" id="4232.A0A251TFY6"/>
<evidence type="ECO:0000256" key="1">
    <source>
        <dbReference type="ARBA" id="ARBA00038211"/>
    </source>
</evidence>
<dbReference type="InterPro" id="IPR011009">
    <property type="entry name" value="Kinase-like_dom_sf"/>
</dbReference>
<dbReference type="OrthoDB" id="10267235at2759"/>
<dbReference type="GO" id="GO:0006646">
    <property type="term" value="P:phosphatidylethanolamine biosynthetic process"/>
    <property type="evidence" value="ECO:0000318"/>
    <property type="project" value="GO_Central"/>
</dbReference>
<protein>
    <submittedName>
        <fullName evidence="3">Phosphotransferase with an alcohol group as acceptor</fullName>
        <ecNumber evidence="3">2.7.1.-</ecNumber>
    </submittedName>
    <submittedName>
        <fullName evidence="4">Putative choline kinase 1</fullName>
    </submittedName>
</protein>
<keyword evidence="5" id="KW-1185">Reference proteome</keyword>
<dbReference type="Proteomes" id="UP000215914">
    <property type="component" value="Chromosome 10"/>
</dbReference>
<accession>A0A251TFY6</accession>
<reference evidence="4" key="2">
    <citation type="submission" date="2017-02" db="EMBL/GenBank/DDBJ databases">
        <title>Sunflower complete genome.</title>
        <authorList>
            <person name="Langlade N."/>
            <person name="Munos S."/>
        </authorList>
    </citation>
    <scope>NUCLEOTIDE SEQUENCE [LARGE SCALE GENOMIC DNA]</scope>
    <source>
        <tissue evidence="4">Leaves</tissue>
    </source>
</reference>
<proteinExistence type="inferred from homology"/>
<evidence type="ECO:0000313" key="3">
    <source>
        <dbReference type="EMBL" id="KAF5784676.1"/>
    </source>
</evidence>
<dbReference type="GO" id="GO:0004103">
    <property type="term" value="F:choline kinase activity"/>
    <property type="evidence" value="ECO:0000318"/>
    <property type="project" value="GO_Central"/>
</dbReference>
<dbReference type="GO" id="GO:0006656">
    <property type="term" value="P:phosphatidylcholine biosynthetic process"/>
    <property type="evidence" value="ECO:0000318"/>
    <property type="project" value="GO_Central"/>
</dbReference>
<dbReference type="InParanoid" id="A0A251TFY6"/>
<dbReference type="SUPFAM" id="SSF56112">
    <property type="entry name" value="Protein kinase-like (PK-like)"/>
    <property type="match status" value="1"/>
</dbReference>
<comment type="similarity">
    <text evidence="1">Belongs to the choline/ethanolamine kinase family.</text>
</comment>
<reference evidence="3 5" key="1">
    <citation type="journal article" date="2017" name="Nature">
        <title>The sunflower genome provides insights into oil metabolism, flowering and Asterid evolution.</title>
        <authorList>
            <person name="Badouin H."/>
            <person name="Gouzy J."/>
            <person name="Grassa C.J."/>
            <person name="Murat F."/>
            <person name="Staton S.E."/>
            <person name="Cottret L."/>
            <person name="Lelandais-Briere C."/>
            <person name="Owens G.L."/>
            <person name="Carrere S."/>
            <person name="Mayjonade B."/>
            <person name="Legrand L."/>
            <person name="Gill N."/>
            <person name="Kane N.C."/>
            <person name="Bowers J.E."/>
            <person name="Hubner S."/>
            <person name="Bellec A."/>
            <person name="Berard A."/>
            <person name="Berges H."/>
            <person name="Blanchet N."/>
            <person name="Boniface M.C."/>
            <person name="Brunel D."/>
            <person name="Catrice O."/>
            <person name="Chaidir N."/>
            <person name="Claudel C."/>
            <person name="Donnadieu C."/>
            <person name="Faraut T."/>
            <person name="Fievet G."/>
            <person name="Helmstetter N."/>
            <person name="King M."/>
            <person name="Knapp S.J."/>
            <person name="Lai Z."/>
            <person name="Le Paslier M.C."/>
            <person name="Lippi Y."/>
            <person name="Lorenzon L."/>
            <person name="Mandel J.R."/>
            <person name="Marage G."/>
            <person name="Marchand G."/>
            <person name="Marquand E."/>
            <person name="Bret-Mestries E."/>
            <person name="Morien E."/>
            <person name="Nambeesan S."/>
            <person name="Nguyen T."/>
            <person name="Pegot-Espagnet P."/>
            <person name="Pouilly N."/>
            <person name="Raftis F."/>
            <person name="Sallet E."/>
            <person name="Schiex T."/>
            <person name="Thomas J."/>
            <person name="Vandecasteele C."/>
            <person name="Vares D."/>
            <person name="Vear F."/>
            <person name="Vautrin S."/>
            <person name="Crespi M."/>
            <person name="Mangin B."/>
            <person name="Burke J.M."/>
            <person name="Salse J."/>
            <person name="Munos S."/>
            <person name="Vincourt P."/>
            <person name="Rieseberg L.H."/>
            <person name="Langlade N.B."/>
        </authorList>
    </citation>
    <scope>NUCLEOTIDE SEQUENCE [LARGE SCALE GENOMIC DNA]</scope>
    <source>
        <strain evidence="5">cv. SF193</strain>
        <tissue evidence="3">Leaves</tissue>
    </source>
</reference>
<evidence type="ECO:0000313" key="4">
    <source>
        <dbReference type="EMBL" id="OTG09639.1"/>
    </source>
</evidence>
<dbReference type="OMA" id="PLSCHEI"/>
<dbReference type="Gene3D" id="3.90.1200.10">
    <property type="match status" value="1"/>
</dbReference>
<dbReference type="PANTHER" id="PTHR22603:SF93">
    <property type="entry name" value="RE24176P"/>
    <property type="match status" value="1"/>
</dbReference>
<gene>
    <name evidence="4" type="primary">ATCK1</name>
    <name evidence="4" type="ORF">HannXRQ_Chr10g0278661</name>
    <name evidence="3" type="ORF">HanXRQr2_Chr10g0419711</name>
</gene>
<sequence length="371" mass="42895">MAVKINGFIEGTQPEELVKLLLSLASNWGDVFDTNKLKVVHLSGAMTNVVYRITWPKNTTGNDERTVLVRIYGEGSDVFFDREEEIRTFESISTHKYGPRLLAQFPEGRVEEFIHAKTLSASDLRDPEISTLIAAKMREFHNLNMPGSKNVLLWSRMRKWLIKARSLCSQEHAKEFQLDILENEIDILENELSQRHQDVAFCHNDLQYGNIMIDDKTKSVTLIDYEYASYNPVAYDIANHFCEWAANYHTDTPHVLDYNMYPDLEDRRRFVQSYFSSAGNQPCDGEVDQLIDDIEKYTLANHLFWGLWGIISGYVTNIDFDYIEYSRQRFNEYWLKKPQLLKGINGISQINDLVGVETRNEKSNGVVAHAT</sequence>
<dbReference type="GO" id="GO:0005737">
    <property type="term" value="C:cytoplasm"/>
    <property type="evidence" value="ECO:0000318"/>
    <property type="project" value="GO_Central"/>
</dbReference>
<dbReference type="Gene3D" id="3.30.200.20">
    <property type="entry name" value="Phosphorylase Kinase, domain 1"/>
    <property type="match status" value="1"/>
</dbReference>
<keyword evidence="3" id="KW-0808">Transferase</keyword>
<evidence type="ECO:0000313" key="5">
    <source>
        <dbReference type="Proteomes" id="UP000215914"/>
    </source>
</evidence>
<organism evidence="4 5">
    <name type="scientific">Helianthus annuus</name>
    <name type="common">Common sunflower</name>
    <dbReference type="NCBI Taxonomy" id="4232"/>
    <lineage>
        <taxon>Eukaryota</taxon>
        <taxon>Viridiplantae</taxon>
        <taxon>Streptophyta</taxon>
        <taxon>Embryophyta</taxon>
        <taxon>Tracheophyta</taxon>
        <taxon>Spermatophyta</taxon>
        <taxon>Magnoliopsida</taxon>
        <taxon>eudicotyledons</taxon>
        <taxon>Gunneridae</taxon>
        <taxon>Pentapetalae</taxon>
        <taxon>asterids</taxon>
        <taxon>campanulids</taxon>
        <taxon>Asterales</taxon>
        <taxon>Asteraceae</taxon>
        <taxon>Asteroideae</taxon>
        <taxon>Heliantheae alliance</taxon>
        <taxon>Heliantheae</taxon>
        <taxon>Helianthus</taxon>
    </lineage>
</organism>
<dbReference type="CDD" id="cd05157">
    <property type="entry name" value="ETNK_euk"/>
    <property type="match status" value="1"/>
</dbReference>
<dbReference type="GO" id="GO:0004305">
    <property type="term" value="F:ethanolamine kinase activity"/>
    <property type="evidence" value="ECO:0000318"/>
    <property type="project" value="GO_Central"/>
</dbReference>
<keyword evidence="2" id="KW-0175">Coiled coil</keyword>
<dbReference type="AlphaFoldDB" id="A0A251TFY6"/>
<feature type="coiled-coil region" evidence="2">
    <location>
        <begin position="171"/>
        <end position="198"/>
    </location>
</feature>
<keyword evidence="4" id="KW-0418">Kinase</keyword>
<dbReference type="PANTHER" id="PTHR22603">
    <property type="entry name" value="CHOLINE/ETHANOALAMINE KINASE"/>
    <property type="match status" value="1"/>
</dbReference>